<dbReference type="Proteomes" id="UP001163603">
    <property type="component" value="Chromosome 1"/>
</dbReference>
<protein>
    <submittedName>
        <fullName evidence="1">Uncharacterized protein</fullName>
    </submittedName>
</protein>
<keyword evidence="2" id="KW-1185">Reference proteome</keyword>
<organism evidence="1 2">
    <name type="scientific">Pistacia integerrima</name>
    <dbReference type="NCBI Taxonomy" id="434235"/>
    <lineage>
        <taxon>Eukaryota</taxon>
        <taxon>Viridiplantae</taxon>
        <taxon>Streptophyta</taxon>
        <taxon>Embryophyta</taxon>
        <taxon>Tracheophyta</taxon>
        <taxon>Spermatophyta</taxon>
        <taxon>Magnoliopsida</taxon>
        <taxon>eudicotyledons</taxon>
        <taxon>Gunneridae</taxon>
        <taxon>Pentapetalae</taxon>
        <taxon>rosids</taxon>
        <taxon>malvids</taxon>
        <taxon>Sapindales</taxon>
        <taxon>Anacardiaceae</taxon>
        <taxon>Pistacia</taxon>
    </lineage>
</organism>
<reference evidence="2" key="1">
    <citation type="journal article" date="2023" name="G3 (Bethesda)">
        <title>Genome assembly and association tests identify interacting loci associated with vigor, precocity, and sex in interspecific pistachio rootstocks.</title>
        <authorList>
            <person name="Palmer W."/>
            <person name="Jacygrad E."/>
            <person name="Sagayaradj S."/>
            <person name="Cavanaugh K."/>
            <person name="Han R."/>
            <person name="Bertier L."/>
            <person name="Beede B."/>
            <person name="Kafkas S."/>
            <person name="Golino D."/>
            <person name="Preece J."/>
            <person name="Michelmore R."/>
        </authorList>
    </citation>
    <scope>NUCLEOTIDE SEQUENCE [LARGE SCALE GENOMIC DNA]</scope>
</reference>
<name>A0ACC0ZN04_9ROSI</name>
<gene>
    <name evidence="1" type="ORF">Pint_00297</name>
</gene>
<evidence type="ECO:0000313" key="2">
    <source>
        <dbReference type="Proteomes" id="UP001163603"/>
    </source>
</evidence>
<accession>A0ACC0ZN04</accession>
<evidence type="ECO:0000313" key="1">
    <source>
        <dbReference type="EMBL" id="KAJ0053224.1"/>
    </source>
</evidence>
<comment type="caution">
    <text evidence="1">The sequence shown here is derived from an EMBL/GenBank/DDBJ whole genome shotgun (WGS) entry which is preliminary data.</text>
</comment>
<dbReference type="EMBL" id="CM047736">
    <property type="protein sequence ID" value="KAJ0053224.1"/>
    <property type="molecule type" value="Genomic_DNA"/>
</dbReference>
<sequence length="320" mass="35632">MSKSNFDPYAHLGIVFNPDGSITRRLSLPKVEPNPDPVRDNPTVSKDIIINPKTNTCIRIFRPVKIPSNDNTIARLPIIVYFHGGGFILYSACDVVCNQNCSLMASEIPAIVVSVDYRLAPDHRLPACYEDAVDAILWVKQQVVDPEGEKWIKNFGDLSRCYLGGRGNGANIVFHAALRAMDYNLGPMEIRGLLFNQPLFGGVQRTKSEIKLAADPVLPLQVLDVLWDLSLPKGADRDHRFSNPILDGPHKIKISSLPRSLVIGFCGDPTIDRQQQFVQLLELNGVHVEAQFNEVGFHAVDVVDKRRALAVLKITKDFIF</sequence>
<proteinExistence type="predicted"/>